<feature type="transmembrane region" description="Helical" evidence="6">
    <location>
        <begin position="197"/>
        <end position="215"/>
    </location>
</feature>
<keyword evidence="4 6" id="KW-1133">Transmembrane helix</keyword>
<evidence type="ECO:0000256" key="5">
    <source>
        <dbReference type="ARBA" id="ARBA00023136"/>
    </source>
</evidence>
<proteinExistence type="predicted"/>
<dbReference type="Proteomes" id="UP000195137">
    <property type="component" value="Unassembled WGS sequence"/>
</dbReference>
<feature type="domain" description="Cytochrome b561 bacterial/Ni-hydrogenase" evidence="7">
    <location>
        <begin position="11"/>
        <end position="215"/>
    </location>
</feature>
<evidence type="ECO:0000259" key="7">
    <source>
        <dbReference type="Pfam" id="PF01292"/>
    </source>
</evidence>
<dbReference type="EMBL" id="MRZU01000003">
    <property type="protein sequence ID" value="OUJ18945.1"/>
    <property type="molecule type" value="Genomic_DNA"/>
</dbReference>
<evidence type="ECO:0000256" key="4">
    <source>
        <dbReference type="ARBA" id="ARBA00022989"/>
    </source>
</evidence>
<dbReference type="InterPro" id="IPR051542">
    <property type="entry name" value="Hydrogenase_cytochrome"/>
</dbReference>
<evidence type="ECO:0000313" key="9">
    <source>
        <dbReference type="Proteomes" id="UP000195137"/>
    </source>
</evidence>
<dbReference type="AlphaFoldDB" id="A0A1Y3GHN2"/>
<keyword evidence="9" id="KW-1185">Reference proteome</keyword>
<dbReference type="GO" id="GO:0022904">
    <property type="term" value="P:respiratory electron transport chain"/>
    <property type="evidence" value="ECO:0007669"/>
    <property type="project" value="InterPro"/>
</dbReference>
<protein>
    <submittedName>
        <fullName evidence="8">Cytochrome b subunit of formate dehydrogenase FdhI</fullName>
    </submittedName>
</protein>
<dbReference type="Pfam" id="PF01292">
    <property type="entry name" value="Ni_hydr_CYTB"/>
    <property type="match status" value="1"/>
</dbReference>
<accession>A0A1Y3GHN2</accession>
<dbReference type="SUPFAM" id="SSF81342">
    <property type="entry name" value="Transmembrane di-heme cytochromes"/>
    <property type="match status" value="1"/>
</dbReference>
<organism evidence="8 9">
    <name type="scientific">Methanonatronarchaeum thermophilum</name>
    <dbReference type="NCBI Taxonomy" id="1927129"/>
    <lineage>
        <taxon>Archaea</taxon>
        <taxon>Methanobacteriati</taxon>
        <taxon>Methanobacteriota</taxon>
        <taxon>Methanonatronarchaeia</taxon>
        <taxon>Methanonatronarchaeales</taxon>
        <taxon>Methanonatronarchaeaceae</taxon>
        <taxon>Methanonatronarchaeum</taxon>
    </lineage>
</organism>
<dbReference type="PANTHER" id="PTHR30485">
    <property type="entry name" value="NI/FE-HYDROGENASE 1 B-TYPE CYTOCHROME SUBUNIT"/>
    <property type="match status" value="1"/>
</dbReference>
<name>A0A1Y3GHN2_9EURY</name>
<reference evidence="8 9" key="1">
    <citation type="submission" date="2016-12" db="EMBL/GenBank/DDBJ databases">
        <title>Discovery of methanogenic haloarchaea.</title>
        <authorList>
            <person name="Sorokin D.Y."/>
            <person name="Makarova K.S."/>
            <person name="Abbas B."/>
            <person name="Ferrer M."/>
            <person name="Golyshin P.N."/>
        </authorList>
    </citation>
    <scope>NUCLEOTIDE SEQUENCE [LARGE SCALE GENOMIC DNA]</scope>
    <source>
        <strain evidence="8">AMET1</strain>
    </source>
</reference>
<gene>
    <name evidence="8" type="ORF">AMET1_0596</name>
</gene>
<dbReference type="GO" id="GO:0020037">
    <property type="term" value="F:heme binding"/>
    <property type="evidence" value="ECO:0007669"/>
    <property type="project" value="TreeGrafter"/>
</dbReference>
<feature type="transmembrane region" description="Helical" evidence="6">
    <location>
        <begin position="163"/>
        <end position="185"/>
    </location>
</feature>
<feature type="transmembrane region" description="Helical" evidence="6">
    <location>
        <begin position="133"/>
        <end position="157"/>
    </location>
</feature>
<dbReference type="GO" id="GO:0009055">
    <property type="term" value="F:electron transfer activity"/>
    <property type="evidence" value="ECO:0007669"/>
    <property type="project" value="InterPro"/>
</dbReference>
<sequence>MSDEKGDLIHRYGVNEIIQHWLHMLSVVLLIITGFVIYYGSRWLDPLIGDFGIAWFREFHLWLAVVLLFAWVLLVYNILLHLFEGKIGAYLINRDDLRRMKKTLLNYVGKSDYEPFSVYNEKEKKHETMHAPFWKPFIMIEAIFILIVFLTGISMWAPTIQEFGILTPIVEWLDALTLAVIGTLAPTQSALGVARTLHVLAAWYFVFEVIYHAWINLADPRAWEYVKAMFYRGTEDPNKKSYTEIKK</sequence>
<comment type="subcellular location">
    <subcellularLocation>
        <location evidence="1">Cell membrane</location>
        <topology evidence="1">Multi-pass membrane protein</topology>
    </subcellularLocation>
</comment>
<dbReference type="GO" id="GO:0005886">
    <property type="term" value="C:plasma membrane"/>
    <property type="evidence" value="ECO:0007669"/>
    <property type="project" value="UniProtKB-SubCell"/>
</dbReference>
<keyword evidence="5 6" id="KW-0472">Membrane</keyword>
<dbReference type="PANTHER" id="PTHR30485:SF0">
    <property type="entry name" value="NI_FE-HYDROGENASE 1 B-TYPE CYTOCHROME SUBUNIT-RELATED"/>
    <property type="match status" value="1"/>
</dbReference>
<evidence type="ECO:0000313" key="8">
    <source>
        <dbReference type="EMBL" id="OUJ18945.1"/>
    </source>
</evidence>
<keyword evidence="3 6" id="KW-0812">Transmembrane</keyword>
<evidence type="ECO:0000256" key="2">
    <source>
        <dbReference type="ARBA" id="ARBA00022475"/>
    </source>
</evidence>
<evidence type="ECO:0000256" key="6">
    <source>
        <dbReference type="SAM" id="Phobius"/>
    </source>
</evidence>
<dbReference type="OrthoDB" id="130079at2157"/>
<feature type="transmembrane region" description="Helical" evidence="6">
    <location>
        <begin position="21"/>
        <end position="39"/>
    </location>
</feature>
<evidence type="ECO:0000256" key="1">
    <source>
        <dbReference type="ARBA" id="ARBA00004651"/>
    </source>
</evidence>
<dbReference type="InterPro" id="IPR011577">
    <property type="entry name" value="Cyt_b561_bac/Ni-Hgenase"/>
</dbReference>
<comment type="caution">
    <text evidence="8">The sequence shown here is derived from an EMBL/GenBank/DDBJ whole genome shotgun (WGS) entry which is preliminary data.</text>
</comment>
<dbReference type="InterPro" id="IPR016174">
    <property type="entry name" value="Di-haem_cyt_TM"/>
</dbReference>
<keyword evidence="2" id="KW-1003">Cell membrane</keyword>
<dbReference type="Gene3D" id="1.20.950.20">
    <property type="entry name" value="Transmembrane di-heme cytochromes, Chain C"/>
    <property type="match status" value="1"/>
</dbReference>
<evidence type="ECO:0000256" key="3">
    <source>
        <dbReference type="ARBA" id="ARBA00022692"/>
    </source>
</evidence>
<dbReference type="RefSeq" id="WP_086636999.1">
    <property type="nucleotide sequence ID" value="NZ_MRZU01000003.1"/>
</dbReference>
<feature type="transmembrane region" description="Helical" evidence="6">
    <location>
        <begin position="59"/>
        <end position="79"/>
    </location>
</feature>